<dbReference type="GO" id="GO:0003676">
    <property type="term" value="F:nucleic acid binding"/>
    <property type="evidence" value="ECO:0007669"/>
    <property type="project" value="InterPro"/>
</dbReference>
<dbReference type="Proteomes" id="UP000265703">
    <property type="component" value="Unassembled WGS sequence"/>
</dbReference>
<reference evidence="1 2" key="1">
    <citation type="submission" date="2018-06" db="EMBL/GenBank/DDBJ databases">
        <title>Comparative genomics reveals the genomic features of Rhizophagus irregularis, R. cerebriforme, R. diaphanum and Gigaspora rosea, and their symbiotic lifestyle signature.</title>
        <authorList>
            <person name="Morin E."/>
            <person name="San Clemente H."/>
            <person name="Chen E.C.H."/>
            <person name="De La Providencia I."/>
            <person name="Hainaut M."/>
            <person name="Kuo A."/>
            <person name="Kohler A."/>
            <person name="Murat C."/>
            <person name="Tang N."/>
            <person name="Roy S."/>
            <person name="Loubradou J."/>
            <person name="Henrissat B."/>
            <person name="Grigoriev I.V."/>
            <person name="Corradi N."/>
            <person name="Roux C."/>
            <person name="Martin F.M."/>
        </authorList>
    </citation>
    <scope>NUCLEOTIDE SEQUENCE [LARGE SCALE GENOMIC DNA]</scope>
    <source>
        <strain evidence="1 2">DAOM 227022</strain>
    </source>
</reference>
<dbReference type="STRING" id="658196.A0A397S567"/>
<dbReference type="Gene3D" id="3.30.420.10">
    <property type="entry name" value="Ribonuclease H-like superfamily/Ribonuclease H"/>
    <property type="match status" value="1"/>
</dbReference>
<organism evidence="1 2">
    <name type="scientific">Glomus cerebriforme</name>
    <dbReference type="NCBI Taxonomy" id="658196"/>
    <lineage>
        <taxon>Eukaryota</taxon>
        <taxon>Fungi</taxon>
        <taxon>Fungi incertae sedis</taxon>
        <taxon>Mucoromycota</taxon>
        <taxon>Glomeromycotina</taxon>
        <taxon>Glomeromycetes</taxon>
        <taxon>Glomerales</taxon>
        <taxon>Glomeraceae</taxon>
        <taxon>Glomus</taxon>
    </lineage>
</organism>
<evidence type="ECO:0000313" key="1">
    <source>
        <dbReference type="EMBL" id="RIA79475.1"/>
    </source>
</evidence>
<dbReference type="AlphaFoldDB" id="A0A397S567"/>
<protein>
    <submittedName>
        <fullName evidence="1">Transposable element Tcb2 transposase</fullName>
    </submittedName>
</protein>
<sequence length="67" mass="8029">MNSIYKRGLLFSAFKFFDENSIDWILRKTMISNTCLKICKKWKEENKVIVLLWPSMSSDQNPIENVW</sequence>
<keyword evidence="2" id="KW-1185">Reference proteome</keyword>
<dbReference type="InterPro" id="IPR036397">
    <property type="entry name" value="RNaseH_sf"/>
</dbReference>
<accession>A0A397S567</accession>
<gene>
    <name evidence="1" type="ORF">C1645_702161</name>
</gene>
<proteinExistence type="predicted"/>
<dbReference type="EMBL" id="QKYT01001276">
    <property type="protein sequence ID" value="RIA79475.1"/>
    <property type="molecule type" value="Genomic_DNA"/>
</dbReference>
<dbReference type="OrthoDB" id="2442720at2759"/>
<comment type="caution">
    <text evidence="1">The sequence shown here is derived from an EMBL/GenBank/DDBJ whole genome shotgun (WGS) entry which is preliminary data.</text>
</comment>
<evidence type="ECO:0000313" key="2">
    <source>
        <dbReference type="Proteomes" id="UP000265703"/>
    </source>
</evidence>
<name>A0A397S567_9GLOM</name>